<feature type="disulfide bond" evidence="7">
    <location>
        <begin position="100"/>
        <end position="127"/>
    </location>
</feature>
<dbReference type="GO" id="GO:0005576">
    <property type="term" value="C:extracellular region"/>
    <property type="evidence" value="ECO:0007669"/>
    <property type="project" value="UniProtKB-SubCell"/>
</dbReference>
<keyword evidence="4" id="KW-0677">Repeat</keyword>
<dbReference type="InterPro" id="IPR013806">
    <property type="entry name" value="Kringle-like"/>
</dbReference>
<organism evidence="10 11">
    <name type="scientific">Cnephaeus nilssonii</name>
    <name type="common">Northern bat</name>
    <name type="synonym">Eptesicus nilssonii</name>
    <dbReference type="NCBI Taxonomy" id="3371016"/>
    <lineage>
        <taxon>Eukaryota</taxon>
        <taxon>Metazoa</taxon>
        <taxon>Chordata</taxon>
        <taxon>Craniata</taxon>
        <taxon>Vertebrata</taxon>
        <taxon>Euteleostomi</taxon>
        <taxon>Mammalia</taxon>
        <taxon>Eutheria</taxon>
        <taxon>Laurasiatheria</taxon>
        <taxon>Chiroptera</taxon>
        <taxon>Yangochiroptera</taxon>
        <taxon>Vespertilionidae</taxon>
        <taxon>Cnephaeus</taxon>
    </lineage>
</organism>
<evidence type="ECO:0000256" key="6">
    <source>
        <dbReference type="ARBA" id="ARBA00023279"/>
    </source>
</evidence>
<comment type="caution">
    <text evidence="10">The sequence shown here is derived from an EMBL/GenBank/DDBJ whole genome shotgun (WGS) entry which is preliminary data.</text>
</comment>
<dbReference type="PANTHER" id="PTHR22918:SF5">
    <property type="entry name" value="BINDER OF SPERM PROTEIN HOMOLOG 2"/>
    <property type="match status" value="1"/>
</dbReference>
<evidence type="ECO:0000256" key="4">
    <source>
        <dbReference type="ARBA" id="ARBA00022737"/>
    </source>
</evidence>
<dbReference type="GO" id="GO:0048240">
    <property type="term" value="P:sperm capacitation"/>
    <property type="evidence" value="ECO:0007669"/>
    <property type="project" value="TreeGrafter"/>
</dbReference>
<feature type="domain" description="Fibronectin type-II" evidence="9">
    <location>
        <begin position="36"/>
        <end position="80"/>
    </location>
</feature>
<dbReference type="Gene3D" id="2.10.10.10">
    <property type="entry name" value="Fibronectin, type II, collagen-binding"/>
    <property type="match status" value="2"/>
</dbReference>
<evidence type="ECO:0000256" key="5">
    <source>
        <dbReference type="ARBA" id="ARBA00023157"/>
    </source>
</evidence>
<dbReference type="EMBL" id="JAULJE010000021">
    <property type="protein sequence ID" value="KAK1330005.1"/>
    <property type="molecule type" value="Genomic_DNA"/>
</dbReference>
<feature type="signal peptide" evidence="8">
    <location>
        <begin position="1"/>
        <end position="16"/>
    </location>
</feature>
<dbReference type="InterPro" id="IPR000562">
    <property type="entry name" value="FN_type2_dom"/>
</dbReference>
<evidence type="ECO:0000256" key="8">
    <source>
        <dbReference type="SAM" id="SignalP"/>
    </source>
</evidence>
<keyword evidence="11" id="KW-1185">Reference proteome</keyword>
<evidence type="ECO:0000256" key="1">
    <source>
        <dbReference type="ARBA" id="ARBA00004613"/>
    </source>
</evidence>
<dbReference type="GO" id="GO:0008201">
    <property type="term" value="F:heparin binding"/>
    <property type="evidence" value="ECO:0007669"/>
    <property type="project" value="TreeGrafter"/>
</dbReference>
<dbReference type="CDD" id="cd00062">
    <property type="entry name" value="FN2"/>
    <property type="match status" value="1"/>
</dbReference>
<evidence type="ECO:0000256" key="7">
    <source>
        <dbReference type="PROSITE-ProRule" id="PRU00479"/>
    </source>
</evidence>
<comment type="similarity">
    <text evidence="2">Belongs to the seminal plasma protein family.</text>
</comment>
<name>A0AA40HFV1_CNENI</name>
<dbReference type="SMART" id="SM00059">
    <property type="entry name" value="FN2"/>
    <property type="match status" value="2"/>
</dbReference>
<feature type="chain" id="PRO_5041233565" description="Fibronectin type-II domain-containing protein" evidence="8">
    <location>
        <begin position="17"/>
        <end position="224"/>
    </location>
</feature>
<comment type="caution">
    <text evidence="7">Lacks conserved residue(s) required for the propagation of feature annotation.</text>
</comment>
<feature type="disulfide bond" evidence="7">
    <location>
        <begin position="86"/>
        <end position="112"/>
    </location>
</feature>
<dbReference type="GO" id="GO:0009986">
    <property type="term" value="C:cell surface"/>
    <property type="evidence" value="ECO:0007669"/>
    <property type="project" value="TreeGrafter"/>
</dbReference>
<sequence length="224" mass="25413">MFLLFVCALRFRAGHNVLWSKSVGIPLATFSSSPEYFSTPCVFPFMYGDIIYYNCISVHSDYAWCSLDEKFQGRWRYCTGSDPPVCTFPFRFRNKYVQKCTKEGYIFNRTWCSLTSNYDADGKWKQCSPYKYVGWGRMGCRKTESKEDPELRTSEIFPGDTPVPSWEHIHTFPSPLLPPQARISSTLRGPMSLATRGAMGSSSSSWVNALTLPQSSLFSDAPAS</sequence>
<dbReference type="InterPro" id="IPR051666">
    <property type="entry name" value="SP_Capacitation_Regulator"/>
</dbReference>
<dbReference type="Proteomes" id="UP001177744">
    <property type="component" value="Unassembled WGS sequence"/>
</dbReference>
<dbReference type="Pfam" id="PF00040">
    <property type="entry name" value="fn2"/>
    <property type="match status" value="2"/>
</dbReference>
<comment type="subcellular location">
    <subcellularLocation>
        <location evidence="1">Secreted</location>
    </subcellularLocation>
</comment>
<keyword evidence="6" id="KW-0278">Fertilization</keyword>
<dbReference type="AlphaFoldDB" id="A0AA40HFV1"/>
<keyword evidence="8" id="KW-0732">Signal</keyword>
<evidence type="ECO:0000256" key="3">
    <source>
        <dbReference type="ARBA" id="ARBA00022525"/>
    </source>
</evidence>
<dbReference type="PANTHER" id="PTHR22918">
    <property type="entry name" value="SEMINAL PLASMA PROTEIN"/>
    <property type="match status" value="1"/>
</dbReference>
<dbReference type="FunFam" id="2.10.10.10:FF:000005">
    <property type="entry name" value="Epididymal sperm binding protein 1"/>
    <property type="match status" value="1"/>
</dbReference>
<reference evidence="10" key="1">
    <citation type="submission" date="2023-06" db="EMBL/GenBank/DDBJ databases">
        <title>Reference genome for the Northern bat (Eptesicus nilssonii), a most northern bat species.</title>
        <authorList>
            <person name="Laine V.N."/>
            <person name="Pulliainen A.T."/>
            <person name="Lilley T.M."/>
        </authorList>
    </citation>
    <scope>NUCLEOTIDE SEQUENCE</scope>
    <source>
        <strain evidence="10">BLF_Eptnil</strain>
        <tissue evidence="10">Kidney</tissue>
    </source>
</reference>
<evidence type="ECO:0000313" key="10">
    <source>
        <dbReference type="EMBL" id="KAK1330005.1"/>
    </source>
</evidence>
<gene>
    <name evidence="10" type="ORF">QTO34_010189</name>
</gene>
<dbReference type="PROSITE" id="PS51092">
    <property type="entry name" value="FN2_2"/>
    <property type="match status" value="2"/>
</dbReference>
<evidence type="ECO:0000256" key="2">
    <source>
        <dbReference type="ARBA" id="ARBA00010011"/>
    </source>
</evidence>
<dbReference type="SUPFAM" id="SSF57440">
    <property type="entry name" value="Kringle-like"/>
    <property type="match status" value="2"/>
</dbReference>
<dbReference type="InterPro" id="IPR036943">
    <property type="entry name" value="FN_type2_sf"/>
</dbReference>
<evidence type="ECO:0000259" key="9">
    <source>
        <dbReference type="PROSITE" id="PS51092"/>
    </source>
</evidence>
<keyword evidence="3" id="KW-0964">Secreted</keyword>
<accession>A0AA40HFV1</accession>
<protein>
    <recommendedName>
        <fullName evidence="9">Fibronectin type-II domain-containing protein</fullName>
    </recommendedName>
</protein>
<keyword evidence="5 7" id="KW-1015">Disulfide bond</keyword>
<evidence type="ECO:0000313" key="11">
    <source>
        <dbReference type="Proteomes" id="UP001177744"/>
    </source>
</evidence>
<feature type="domain" description="Fibronectin type-II" evidence="9">
    <location>
        <begin position="81"/>
        <end position="129"/>
    </location>
</feature>
<proteinExistence type="inferred from homology"/>